<evidence type="ECO:0000313" key="6">
    <source>
        <dbReference type="Proteomes" id="UP001317322"/>
    </source>
</evidence>
<protein>
    <submittedName>
        <fullName evidence="5">PaaX family transcriptional regulator</fullName>
    </submittedName>
</protein>
<evidence type="ECO:0000259" key="3">
    <source>
        <dbReference type="Pfam" id="PF08223"/>
    </source>
</evidence>
<dbReference type="InterPro" id="IPR011965">
    <property type="entry name" value="PaaX_trns_reg"/>
</dbReference>
<feature type="compositionally biased region" description="Low complexity" evidence="1">
    <location>
        <begin position="313"/>
        <end position="324"/>
    </location>
</feature>
<dbReference type="PANTHER" id="PTHR30319:SF1">
    <property type="entry name" value="TRANSCRIPTIONAL REPRESSOR PAAX"/>
    <property type="match status" value="1"/>
</dbReference>
<feature type="domain" description="Transcriptional repressor PaaX-like N-terminal" evidence="2">
    <location>
        <begin position="22"/>
        <end position="83"/>
    </location>
</feature>
<gene>
    <name evidence="5" type="ORF">NP075_10610</name>
</gene>
<accession>A0ABY5JZI7</accession>
<evidence type="ECO:0000259" key="4">
    <source>
        <dbReference type="Pfam" id="PF20803"/>
    </source>
</evidence>
<feature type="domain" description="Transcriptional repressor PaaX-like C-terminal" evidence="3">
    <location>
        <begin position="193"/>
        <end position="278"/>
    </location>
</feature>
<reference evidence="5 6" key="1">
    <citation type="submission" date="2022-07" db="EMBL/GenBank/DDBJ databases">
        <title>Novel species in genus cellulomonas.</title>
        <authorList>
            <person name="Ye L."/>
        </authorList>
    </citation>
    <scope>NUCLEOTIDE SEQUENCE [LARGE SCALE GENOMIC DNA]</scope>
    <source>
        <strain evidence="6">zg-Y908</strain>
    </source>
</reference>
<sequence>MEADHPDVDVPRSQAGPNPQHLLTTVMGEYLDSSEAALPAAAVVAVLGEFGVSPASARAALARLVRRGLVAVRAGGRVPLYHVTPGTIARHRSTMHRFLAFGGVARPWDGQWLLVSYSLPEARQAQRHAVRKALGALGFARLYDSVWISPDPDPAPVRAALHDLLEPVAGARWSVMRTRFEDETGPGGPAAAYDLDDLAARYRAFVARHVDLAARVRAGQVPAPQALVARSTLMDDWRRFVVVDPDLPAHLLPPSWPRQEARAIFLEIHAALGPPAQQRLVELMTPSWPDAATWVTHYVAADDPRDRPRRAEPVAAAEPAAGHR</sequence>
<dbReference type="Gene3D" id="1.20.58.1460">
    <property type="match status" value="1"/>
</dbReference>
<dbReference type="InterPro" id="IPR012906">
    <property type="entry name" value="PaaX-like_N"/>
</dbReference>
<dbReference type="Gene3D" id="1.10.10.10">
    <property type="entry name" value="Winged helix-like DNA-binding domain superfamily/Winged helix DNA-binding domain"/>
    <property type="match status" value="1"/>
</dbReference>
<dbReference type="PANTHER" id="PTHR30319">
    <property type="entry name" value="PHENYLACETIC ACID REGULATOR-RELATED TRANSCRIPTIONAL REPRESSOR"/>
    <property type="match status" value="1"/>
</dbReference>
<dbReference type="Pfam" id="PF07848">
    <property type="entry name" value="PaaX"/>
    <property type="match status" value="1"/>
</dbReference>
<keyword evidence="6" id="KW-1185">Reference proteome</keyword>
<dbReference type="Pfam" id="PF20803">
    <property type="entry name" value="PaaX_M"/>
    <property type="match status" value="1"/>
</dbReference>
<dbReference type="Proteomes" id="UP001317322">
    <property type="component" value="Chromosome"/>
</dbReference>
<dbReference type="RefSeq" id="WP_227563147.1">
    <property type="nucleotide sequence ID" value="NZ_CP101989.1"/>
</dbReference>
<evidence type="ECO:0000256" key="1">
    <source>
        <dbReference type="SAM" id="MobiDB-lite"/>
    </source>
</evidence>
<dbReference type="Gene3D" id="3.30.70.2650">
    <property type="match status" value="1"/>
</dbReference>
<feature type="region of interest" description="Disordered" evidence="1">
    <location>
        <begin position="305"/>
        <end position="324"/>
    </location>
</feature>
<evidence type="ECO:0000259" key="2">
    <source>
        <dbReference type="Pfam" id="PF07848"/>
    </source>
</evidence>
<dbReference type="EMBL" id="CP101989">
    <property type="protein sequence ID" value="UUI63602.1"/>
    <property type="molecule type" value="Genomic_DNA"/>
</dbReference>
<dbReference type="InterPro" id="IPR036390">
    <property type="entry name" value="WH_DNA-bd_sf"/>
</dbReference>
<dbReference type="Pfam" id="PF08223">
    <property type="entry name" value="PaaX_C"/>
    <property type="match status" value="1"/>
</dbReference>
<dbReference type="InterPro" id="IPR048846">
    <property type="entry name" value="PaaX-like_central"/>
</dbReference>
<name>A0ABY5JZI7_9CELL</name>
<dbReference type="SUPFAM" id="SSF46785">
    <property type="entry name" value="Winged helix' DNA-binding domain"/>
    <property type="match status" value="1"/>
</dbReference>
<feature type="domain" description="Transcriptional repressor PaaX-like central Cas2-like" evidence="4">
    <location>
        <begin position="106"/>
        <end position="163"/>
    </location>
</feature>
<evidence type="ECO:0000313" key="5">
    <source>
        <dbReference type="EMBL" id="UUI63602.1"/>
    </source>
</evidence>
<organism evidence="5 6">
    <name type="scientific">Cellulomonas wangsupingiae</name>
    <dbReference type="NCBI Taxonomy" id="2968085"/>
    <lineage>
        <taxon>Bacteria</taxon>
        <taxon>Bacillati</taxon>
        <taxon>Actinomycetota</taxon>
        <taxon>Actinomycetes</taxon>
        <taxon>Micrococcales</taxon>
        <taxon>Cellulomonadaceae</taxon>
        <taxon>Cellulomonas</taxon>
    </lineage>
</organism>
<dbReference type="InterPro" id="IPR036388">
    <property type="entry name" value="WH-like_DNA-bd_sf"/>
</dbReference>
<dbReference type="InterPro" id="IPR013225">
    <property type="entry name" value="PaaX_C"/>
</dbReference>
<proteinExistence type="predicted"/>
<dbReference type="PIRSF" id="PIRSF020623">
    <property type="entry name" value="PaaX"/>
    <property type="match status" value="1"/>
</dbReference>